<reference evidence="1 2" key="1">
    <citation type="submission" date="2018-07" db="EMBL/GenBank/DDBJ databases">
        <title>Genomic Encyclopedia of Type Strains, Phase IV (KMG-IV): sequencing the most valuable type-strain genomes for metagenomic binning, comparative biology and taxonomic classification.</title>
        <authorList>
            <person name="Goeker M."/>
        </authorList>
    </citation>
    <scope>NUCLEOTIDE SEQUENCE [LARGE SCALE GENOMIC DNA]</scope>
    <source>
        <strain evidence="1 2">DSM 26407</strain>
    </source>
</reference>
<keyword evidence="2" id="KW-1185">Reference proteome</keyword>
<accession>A0A369CHQ7</accession>
<sequence>MSRSFRPCLGRTACQDDGVFCRTCGRSAGEIATTRRLTAELAEAALAYQYDNAGEFFEYIARKAARKHRHALEQAEKVPA</sequence>
<organism evidence="1 2">
    <name type="scientific">Thioalbus denitrificans</name>
    <dbReference type="NCBI Taxonomy" id="547122"/>
    <lineage>
        <taxon>Bacteria</taxon>
        <taxon>Pseudomonadati</taxon>
        <taxon>Pseudomonadota</taxon>
        <taxon>Gammaproteobacteria</taxon>
        <taxon>Chromatiales</taxon>
        <taxon>Ectothiorhodospiraceae</taxon>
        <taxon>Thioalbus</taxon>
    </lineage>
</organism>
<proteinExistence type="predicted"/>
<dbReference type="EMBL" id="QPJY01000002">
    <property type="protein sequence ID" value="RCX31997.1"/>
    <property type="molecule type" value="Genomic_DNA"/>
</dbReference>
<evidence type="ECO:0008006" key="3">
    <source>
        <dbReference type="Google" id="ProtNLM"/>
    </source>
</evidence>
<dbReference type="RefSeq" id="WP_114278824.1">
    <property type="nucleotide sequence ID" value="NZ_QPJY01000002.1"/>
</dbReference>
<comment type="caution">
    <text evidence="1">The sequence shown here is derived from an EMBL/GenBank/DDBJ whole genome shotgun (WGS) entry which is preliminary data.</text>
</comment>
<name>A0A369CHQ7_9GAMM</name>
<dbReference type="AlphaFoldDB" id="A0A369CHQ7"/>
<evidence type="ECO:0000313" key="1">
    <source>
        <dbReference type="EMBL" id="RCX31997.1"/>
    </source>
</evidence>
<dbReference type="Proteomes" id="UP000252707">
    <property type="component" value="Unassembled WGS sequence"/>
</dbReference>
<gene>
    <name evidence="1" type="ORF">DFQ59_102347</name>
</gene>
<protein>
    <recommendedName>
        <fullName evidence="3">DUF1289 domain-containing protein</fullName>
    </recommendedName>
</protein>
<evidence type="ECO:0000313" key="2">
    <source>
        <dbReference type="Proteomes" id="UP000252707"/>
    </source>
</evidence>